<feature type="compositionally biased region" description="Polar residues" evidence="1">
    <location>
        <begin position="223"/>
        <end position="236"/>
    </location>
</feature>
<accession>A0ABR1VRJ1</accession>
<evidence type="ECO:0000313" key="2">
    <source>
        <dbReference type="EMBL" id="KAK8073874.1"/>
    </source>
</evidence>
<gene>
    <name evidence="2" type="ORF">PG994_004773</name>
</gene>
<dbReference type="GeneID" id="92089245"/>
<keyword evidence="3" id="KW-1185">Reference proteome</keyword>
<dbReference type="RefSeq" id="XP_066718349.1">
    <property type="nucleotide sequence ID" value="XM_066856182.1"/>
</dbReference>
<dbReference type="EMBL" id="JAQQWL010000005">
    <property type="protein sequence ID" value="KAK8073874.1"/>
    <property type="molecule type" value="Genomic_DNA"/>
</dbReference>
<sequence>MDTSKQPHQDAHVYTTVGSIYNPSAAPLQPPTRRGRPVKWPPYNELANTKSSLSGLSLAHQTRSPSNTAPASNLLHYSPLQQNSERAISPMTSASDTFARMSVTGSHGSRELEDDEDDAGEGAEKLKVMSVKTLTNLASYPNPMQRQAQKVLSRARPTANTLATLRGARSDPVSVAGLLQSDGTSEYSYKPITRPTFDSILSKGPGAPQPLTAGPPGPRRFKSSANEQTSDCRSSTLEPLGQRQLYPVPRNDVAVSVKAAIKETERRKITDTLTAQEAAKYYIHNLPSDFDYLTKAIAPDWQNDSLLNRFGQSKRRSKIRSPEEIEAHRAKIDEIWYAGSDMMSKSVTEARLEKNRKDLERTIGIQSGPFKKGRTYYPKLKIEEANRIPASEHSVPLISMAYQTLLNHPEFNKNSKLPRFPDFPTYK</sequence>
<feature type="region of interest" description="Disordered" evidence="1">
    <location>
        <begin position="200"/>
        <end position="236"/>
    </location>
</feature>
<organism evidence="2 3">
    <name type="scientific">Apiospora phragmitis</name>
    <dbReference type="NCBI Taxonomy" id="2905665"/>
    <lineage>
        <taxon>Eukaryota</taxon>
        <taxon>Fungi</taxon>
        <taxon>Dikarya</taxon>
        <taxon>Ascomycota</taxon>
        <taxon>Pezizomycotina</taxon>
        <taxon>Sordariomycetes</taxon>
        <taxon>Xylariomycetidae</taxon>
        <taxon>Amphisphaeriales</taxon>
        <taxon>Apiosporaceae</taxon>
        <taxon>Apiospora</taxon>
    </lineage>
</organism>
<comment type="caution">
    <text evidence="2">The sequence shown here is derived from an EMBL/GenBank/DDBJ whole genome shotgun (WGS) entry which is preliminary data.</text>
</comment>
<reference evidence="2 3" key="1">
    <citation type="submission" date="2023-01" db="EMBL/GenBank/DDBJ databases">
        <title>Analysis of 21 Apiospora genomes using comparative genomics revels a genus with tremendous synthesis potential of carbohydrate active enzymes and secondary metabolites.</title>
        <authorList>
            <person name="Sorensen T."/>
        </authorList>
    </citation>
    <scope>NUCLEOTIDE SEQUENCE [LARGE SCALE GENOMIC DNA]</scope>
    <source>
        <strain evidence="2 3">CBS 135458</strain>
    </source>
</reference>
<protein>
    <submittedName>
        <fullName evidence="2">Coatomer subunit</fullName>
    </submittedName>
</protein>
<feature type="compositionally biased region" description="Polar residues" evidence="1">
    <location>
        <begin position="46"/>
        <end position="71"/>
    </location>
</feature>
<feature type="region of interest" description="Disordered" evidence="1">
    <location>
        <begin position="1"/>
        <end position="74"/>
    </location>
</feature>
<evidence type="ECO:0000256" key="1">
    <source>
        <dbReference type="SAM" id="MobiDB-lite"/>
    </source>
</evidence>
<evidence type="ECO:0000313" key="3">
    <source>
        <dbReference type="Proteomes" id="UP001480595"/>
    </source>
</evidence>
<proteinExistence type="predicted"/>
<name>A0ABR1VRJ1_9PEZI</name>
<feature type="compositionally biased region" description="Basic and acidic residues" evidence="1">
    <location>
        <begin position="1"/>
        <end position="11"/>
    </location>
</feature>
<dbReference type="Proteomes" id="UP001480595">
    <property type="component" value="Unassembled WGS sequence"/>
</dbReference>